<organism evidence="2 3">
    <name type="scientific">Candidatus Intestinimonas pullistercoris</name>
    <dbReference type="NCBI Taxonomy" id="2838623"/>
    <lineage>
        <taxon>Bacteria</taxon>
        <taxon>Bacillati</taxon>
        <taxon>Bacillota</taxon>
        <taxon>Clostridia</taxon>
        <taxon>Eubacteriales</taxon>
        <taxon>Intestinimonas</taxon>
    </lineage>
</organism>
<dbReference type="AlphaFoldDB" id="A0A9D2SZ75"/>
<dbReference type="Proteomes" id="UP000823882">
    <property type="component" value="Unassembled WGS sequence"/>
</dbReference>
<proteinExistence type="predicted"/>
<dbReference type="SUPFAM" id="SSF69318">
    <property type="entry name" value="Integrin alpha N-terminal domain"/>
    <property type="match status" value="1"/>
</dbReference>
<accession>A0A9D2SZ75</accession>
<dbReference type="EMBL" id="DWWJ01000118">
    <property type="protein sequence ID" value="HJC41233.1"/>
    <property type="molecule type" value="Genomic_DNA"/>
</dbReference>
<gene>
    <name evidence="2" type="ORF">H9701_06740</name>
</gene>
<name>A0A9D2SZ75_9FIRM</name>
<reference evidence="2" key="2">
    <citation type="submission" date="2021-04" db="EMBL/GenBank/DDBJ databases">
        <authorList>
            <person name="Gilroy R."/>
        </authorList>
    </citation>
    <scope>NUCLEOTIDE SEQUENCE</scope>
    <source>
        <strain evidence="2">CHK186-1790</strain>
    </source>
</reference>
<reference evidence="2" key="1">
    <citation type="journal article" date="2021" name="PeerJ">
        <title>Extensive microbial diversity within the chicken gut microbiome revealed by metagenomics and culture.</title>
        <authorList>
            <person name="Gilroy R."/>
            <person name="Ravi A."/>
            <person name="Getino M."/>
            <person name="Pursley I."/>
            <person name="Horton D.L."/>
            <person name="Alikhan N.F."/>
            <person name="Baker D."/>
            <person name="Gharbi K."/>
            <person name="Hall N."/>
            <person name="Watson M."/>
            <person name="Adriaenssens E.M."/>
            <person name="Foster-Nyarko E."/>
            <person name="Jarju S."/>
            <person name="Secka A."/>
            <person name="Antonio M."/>
            <person name="Oren A."/>
            <person name="Chaudhuri R.R."/>
            <person name="La Ragione R."/>
            <person name="Hildebrand F."/>
            <person name="Pallen M.J."/>
        </authorList>
    </citation>
    <scope>NUCLEOTIDE SEQUENCE</scope>
    <source>
        <strain evidence="2">CHK186-1790</strain>
    </source>
</reference>
<feature type="signal peptide" evidence="1">
    <location>
        <begin position="1"/>
        <end position="17"/>
    </location>
</feature>
<evidence type="ECO:0008006" key="4">
    <source>
        <dbReference type="Google" id="ProtNLM"/>
    </source>
</evidence>
<sequence length="269" mass="28700">MKHSALPLLLCALLLLAGCGKEEPLNWTPTPATPTPSPSIPVEDEAWWTGVDVDLLPTALGDEPYVDGDVSYRVYASAPERDLLLYEVRCALYEGAQYLLRLDGALGEPLRLEEALPDGQCSLAWGDYDGDGTEEYALTLTQETGTGLTLCELEGDAWTFHTYAPADYSAELSSLLSFHYEGGTVTLRYGGDAASYTLGPEESGPAAPLEDFSQVAFFTPSGDSLSASFGAGAVIGDRNVYFALVLASVDYDGEGFTLSDLRLLSTPGV</sequence>
<keyword evidence="1" id="KW-0732">Signal</keyword>
<feature type="chain" id="PRO_5039007220" description="Lipoprotein" evidence="1">
    <location>
        <begin position="18"/>
        <end position="269"/>
    </location>
</feature>
<comment type="caution">
    <text evidence="2">The sequence shown here is derived from an EMBL/GenBank/DDBJ whole genome shotgun (WGS) entry which is preliminary data.</text>
</comment>
<evidence type="ECO:0000256" key="1">
    <source>
        <dbReference type="SAM" id="SignalP"/>
    </source>
</evidence>
<dbReference type="PROSITE" id="PS51257">
    <property type="entry name" value="PROKAR_LIPOPROTEIN"/>
    <property type="match status" value="1"/>
</dbReference>
<evidence type="ECO:0000313" key="2">
    <source>
        <dbReference type="EMBL" id="HJC41233.1"/>
    </source>
</evidence>
<dbReference type="InterPro" id="IPR028994">
    <property type="entry name" value="Integrin_alpha_N"/>
</dbReference>
<evidence type="ECO:0000313" key="3">
    <source>
        <dbReference type="Proteomes" id="UP000823882"/>
    </source>
</evidence>
<protein>
    <recommendedName>
        <fullName evidence="4">Lipoprotein</fullName>
    </recommendedName>
</protein>